<keyword evidence="5" id="KW-0255">Endonuclease</keyword>
<dbReference type="InterPro" id="IPR021109">
    <property type="entry name" value="Peptidase_aspartic_dom_sf"/>
</dbReference>
<reference evidence="10 11" key="1">
    <citation type="journal article" date="2020" name="BMC Genomics">
        <title>Correction to: Identification and distribution of gene clusters required for synthesis of sphingolipid metabolism inhibitors in diverse species of the filamentous fungus Fusarium.</title>
        <authorList>
            <person name="Kim H.S."/>
            <person name="Lohmar J.M."/>
            <person name="Busman M."/>
            <person name="Brown D.W."/>
            <person name="Naumann T.A."/>
            <person name="Divon H.H."/>
            <person name="Lysoe E."/>
            <person name="Uhlig S."/>
            <person name="Proctor R.H."/>
        </authorList>
    </citation>
    <scope>NUCLEOTIDE SEQUENCE [LARGE SCALE GENOMIC DNA]</scope>
    <source>
        <strain evidence="10 11">NRRL 25214</strain>
    </source>
</reference>
<accession>A0A8H4YRH0</accession>
<feature type="compositionally biased region" description="Polar residues" evidence="8">
    <location>
        <begin position="45"/>
        <end position="55"/>
    </location>
</feature>
<keyword evidence="6" id="KW-0496">Mitochondrion</keyword>
<feature type="compositionally biased region" description="Basic residues" evidence="8">
    <location>
        <begin position="270"/>
        <end position="279"/>
    </location>
</feature>
<evidence type="ECO:0000256" key="1">
    <source>
        <dbReference type="ARBA" id="ARBA00004173"/>
    </source>
</evidence>
<evidence type="ECO:0000313" key="11">
    <source>
        <dbReference type="Proteomes" id="UP000573603"/>
    </source>
</evidence>
<evidence type="ECO:0000256" key="3">
    <source>
        <dbReference type="ARBA" id="ARBA00022695"/>
    </source>
</evidence>
<dbReference type="GO" id="GO:0005739">
    <property type="term" value="C:mitochondrion"/>
    <property type="evidence" value="ECO:0007669"/>
    <property type="project" value="UniProtKB-SubCell"/>
</dbReference>
<evidence type="ECO:0000259" key="9">
    <source>
        <dbReference type="Pfam" id="PF17919"/>
    </source>
</evidence>
<dbReference type="InterPro" id="IPR043502">
    <property type="entry name" value="DNA/RNA_pol_sf"/>
</dbReference>
<dbReference type="PANTHER" id="PTHR37984">
    <property type="entry name" value="PROTEIN CBG26694"/>
    <property type="match status" value="1"/>
</dbReference>
<feature type="compositionally biased region" description="Polar residues" evidence="8">
    <location>
        <begin position="225"/>
        <end position="252"/>
    </location>
</feature>
<gene>
    <name evidence="10" type="ORF">FANTH_12730</name>
</gene>
<dbReference type="CDD" id="cd00303">
    <property type="entry name" value="retropepsin_like"/>
    <property type="match status" value="1"/>
</dbReference>
<dbReference type="Gene3D" id="2.40.70.10">
    <property type="entry name" value="Acid Proteases"/>
    <property type="match status" value="1"/>
</dbReference>
<sequence>MPLYRQVYKTKDLLNKIKQSHQIIKKAEREFKEITQGKYAPKKTPSINDTSSESTNELQYRWEADGLHLDNDNIPSRQVTSDEDISKELKEQYQQQLFDEEFINDCTDGEGCCNNDCEKIHRNASGKDRRHLGARRNFIDPKIITELKIPWRKKSLPYPLINAKGQLFDYNNGIVDQEADHLEILAKGRKQRVDFDIIPLGQETDIILGMAWLRRENPIIDWRNSQVTFPSNPESDNKTITKNNKRSQTLTTGEGIGKRGTERPPPPRGVQHKHKKGTRSKQQILGILQQHDPRKEPEPIPSQDRLANVPEEYRIYNKLFAKELETGVPKHSQWDHEINLTDNNLPFQKLYSLNEGELRTQKEYIDEMLKKGYIRESSSSSASSMFFIPKKNRKPRPVIDYQPVNARTVKDRTPLPLITELKDRLRGKKIFTALDLKGTYNLIRIKKGDNNVKETQAFLGFANYYQRFIKDFSKIANPLTELTKKDKPFEWNDKAQTAFKQLKEAIVSRPVLAIFNPDKEIKLETDSSDFALGGQISQRNNTGRLHPITFYSHKLHRAELNYPIYNKEFLAIINYFKEFRHYLMGSKHQVKVYTNHQNISYFATTHKLNQRQLRYAEYLCKFDFIIIHRKGSENSRADAISRRPDYDTGTAKAKEQVLEKNKKGEYRFTQQMQTLG</sequence>
<dbReference type="Gene3D" id="3.30.70.270">
    <property type="match status" value="1"/>
</dbReference>
<dbReference type="PANTHER" id="PTHR37984:SF5">
    <property type="entry name" value="PROTEIN NYNRIN-LIKE"/>
    <property type="match status" value="1"/>
</dbReference>
<keyword evidence="11" id="KW-1185">Reference proteome</keyword>
<dbReference type="Pfam" id="PF17919">
    <property type="entry name" value="RT_RNaseH_2"/>
    <property type="match status" value="1"/>
</dbReference>
<dbReference type="CDD" id="cd09274">
    <property type="entry name" value="RNase_HI_RT_Ty3"/>
    <property type="match status" value="1"/>
</dbReference>
<feature type="domain" description="Reverse transcriptase/retrotransposon-derived protein RNase H-like" evidence="9">
    <location>
        <begin position="491"/>
        <end position="589"/>
    </location>
</feature>
<protein>
    <recommendedName>
        <fullName evidence="9">Reverse transcriptase/retrotransposon-derived protein RNase H-like domain-containing protein</fullName>
    </recommendedName>
</protein>
<comment type="caution">
    <text evidence="10">The sequence shown here is derived from an EMBL/GenBank/DDBJ whole genome shotgun (WGS) entry which is preliminary data.</text>
</comment>
<dbReference type="InterPro" id="IPR050951">
    <property type="entry name" value="Retrovirus_Pol_polyprotein"/>
</dbReference>
<keyword evidence="3" id="KW-0548">Nucleotidyltransferase</keyword>
<evidence type="ECO:0000256" key="6">
    <source>
        <dbReference type="ARBA" id="ARBA00023128"/>
    </source>
</evidence>
<evidence type="ECO:0000256" key="4">
    <source>
        <dbReference type="ARBA" id="ARBA00022722"/>
    </source>
</evidence>
<keyword evidence="5" id="KW-0378">Hydrolase</keyword>
<evidence type="ECO:0000256" key="5">
    <source>
        <dbReference type="ARBA" id="ARBA00022759"/>
    </source>
</evidence>
<feature type="region of interest" description="Disordered" evidence="8">
    <location>
        <begin position="225"/>
        <end position="282"/>
    </location>
</feature>
<keyword evidence="4" id="KW-0540">Nuclease</keyword>
<dbReference type="AlphaFoldDB" id="A0A8H4YRH0"/>
<dbReference type="Gene3D" id="3.10.10.10">
    <property type="entry name" value="HIV Type 1 Reverse Transcriptase, subunit A, domain 1"/>
    <property type="match status" value="1"/>
</dbReference>
<dbReference type="SUPFAM" id="SSF56672">
    <property type="entry name" value="DNA/RNA polymerases"/>
    <property type="match status" value="1"/>
</dbReference>
<dbReference type="Gene3D" id="3.10.20.370">
    <property type="match status" value="1"/>
</dbReference>
<dbReference type="Proteomes" id="UP000573603">
    <property type="component" value="Unassembled WGS sequence"/>
</dbReference>
<evidence type="ECO:0000256" key="2">
    <source>
        <dbReference type="ARBA" id="ARBA00022679"/>
    </source>
</evidence>
<dbReference type="InterPro" id="IPR041577">
    <property type="entry name" value="RT_RNaseH_2"/>
</dbReference>
<name>A0A8H4YRH0_9HYPO</name>
<dbReference type="GO" id="GO:0016779">
    <property type="term" value="F:nucleotidyltransferase activity"/>
    <property type="evidence" value="ECO:0007669"/>
    <property type="project" value="UniProtKB-KW"/>
</dbReference>
<dbReference type="FunFam" id="3.30.70.270:FF:000020">
    <property type="entry name" value="Transposon Tf2-6 polyprotein-like Protein"/>
    <property type="match status" value="1"/>
</dbReference>
<dbReference type="EMBL" id="JABEVY010000425">
    <property type="protein sequence ID" value="KAF5233022.1"/>
    <property type="molecule type" value="Genomic_DNA"/>
</dbReference>
<evidence type="ECO:0000256" key="8">
    <source>
        <dbReference type="SAM" id="MobiDB-lite"/>
    </source>
</evidence>
<keyword evidence="2" id="KW-0808">Transferase</keyword>
<evidence type="ECO:0000313" key="10">
    <source>
        <dbReference type="EMBL" id="KAF5233022.1"/>
    </source>
</evidence>
<dbReference type="GO" id="GO:0004519">
    <property type="term" value="F:endonuclease activity"/>
    <property type="evidence" value="ECO:0007669"/>
    <property type="project" value="UniProtKB-KW"/>
</dbReference>
<evidence type="ECO:0000256" key="7">
    <source>
        <dbReference type="ARBA" id="ARBA00023268"/>
    </source>
</evidence>
<keyword evidence="7" id="KW-0511">Multifunctional enzyme</keyword>
<feature type="region of interest" description="Disordered" evidence="8">
    <location>
        <begin position="35"/>
        <end position="55"/>
    </location>
</feature>
<dbReference type="InterPro" id="IPR043128">
    <property type="entry name" value="Rev_trsase/Diguanyl_cyclase"/>
</dbReference>
<organism evidence="10 11">
    <name type="scientific">Fusarium anthophilum</name>
    <dbReference type="NCBI Taxonomy" id="48485"/>
    <lineage>
        <taxon>Eukaryota</taxon>
        <taxon>Fungi</taxon>
        <taxon>Dikarya</taxon>
        <taxon>Ascomycota</taxon>
        <taxon>Pezizomycotina</taxon>
        <taxon>Sordariomycetes</taxon>
        <taxon>Hypocreomycetidae</taxon>
        <taxon>Hypocreales</taxon>
        <taxon>Nectriaceae</taxon>
        <taxon>Fusarium</taxon>
        <taxon>Fusarium fujikuroi species complex</taxon>
    </lineage>
</organism>
<proteinExistence type="predicted"/>
<comment type="subcellular location">
    <subcellularLocation>
        <location evidence="1">Mitochondrion</location>
    </subcellularLocation>
</comment>